<sequence length="41" mass="4530">MKNKEIKKSHTKKFNNSNLITVLSIIVTVISTVVTVLSMLG</sequence>
<dbReference type="EMBL" id="JAPQER010000015">
    <property type="protein sequence ID" value="MCY6485902.1"/>
    <property type="molecule type" value="Genomic_DNA"/>
</dbReference>
<evidence type="ECO:0000256" key="1">
    <source>
        <dbReference type="SAM" id="Phobius"/>
    </source>
</evidence>
<dbReference type="RefSeq" id="WP_268042655.1">
    <property type="nucleotide sequence ID" value="NZ_JAPQER010000015.1"/>
</dbReference>
<evidence type="ECO:0000313" key="3">
    <source>
        <dbReference type="Proteomes" id="UP001078443"/>
    </source>
</evidence>
<dbReference type="Proteomes" id="UP001078443">
    <property type="component" value="Unassembled WGS sequence"/>
</dbReference>
<name>A0ABT4D5I2_9CLOT</name>
<evidence type="ECO:0008006" key="4">
    <source>
        <dbReference type="Google" id="ProtNLM"/>
    </source>
</evidence>
<keyword evidence="1" id="KW-0472">Membrane</keyword>
<feature type="transmembrane region" description="Helical" evidence="1">
    <location>
        <begin position="20"/>
        <end position="40"/>
    </location>
</feature>
<keyword evidence="1" id="KW-0812">Transmembrane</keyword>
<proteinExistence type="predicted"/>
<comment type="caution">
    <text evidence="2">The sequence shown here is derived from an EMBL/GenBank/DDBJ whole genome shotgun (WGS) entry which is preliminary data.</text>
</comment>
<keyword evidence="1" id="KW-1133">Transmembrane helix</keyword>
<reference evidence="2" key="1">
    <citation type="submission" date="2022-12" db="EMBL/GenBank/DDBJ databases">
        <authorList>
            <person name="Wang J."/>
        </authorList>
    </citation>
    <scope>NUCLEOTIDE SEQUENCE</scope>
    <source>
        <strain evidence="2">HY-45-18</strain>
    </source>
</reference>
<evidence type="ECO:0000313" key="2">
    <source>
        <dbReference type="EMBL" id="MCY6485902.1"/>
    </source>
</evidence>
<keyword evidence="3" id="KW-1185">Reference proteome</keyword>
<organism evidence="2 3">
    <name type="scientific">Clostridium aestuarii</name>
    <dbReference type="NCBI Taxonomy" id="338193"/>
    <lineage>
        <taxon>Bacteria</taxon>
        <taxon>Bacillati</taxon>
        <taxon>Bacillota</taxon>
        <taxon>Clostridia</taxon>
        <taxon>Eubacteriales</taxon>
        <taxon>Clostridiaceae</taxon>
        <taxon>Clostridium</taxon>
    </lineage>
</organism>
<protein>
    <recommendedName>
        <fullName evidence="4">DUF4044 domain-containing protein</fullName>
    </recommendedName>
</protein>
<accession>A0ABT4D5I2</accession>
<gene>
    <name evidence="2" type="ORF">OW763_16445</name>
</gene>